<dbReference type="InterPro" id="IPR036390">
    <property type="entry name" value="WH_DNA-bd_sf"/>
</dbReference>
<reference evidence="5 6" key="1">
    <citation type="submission" date="2024-06" db="EMBL/GenBank/DDBJ databases">
        <title>The Natural Products Discovery Center: Release of the First 8490 Sequenced Strains for Exploring Actinobacteria Biosynthetic Diversity.</title>
        <authorList>
            <person name="Kalkreuter E."/>
            <person name="Kautsar S.A."/>
            <person name="Yang D."/>
            <person name="Bader C.D."/>
            <person name="Teijaro C.N."/>
            <person name="Fluegel L."/>
            <person name="Davis C.M."/>
            <person name="Simpson J.R."/>
            <person name="Lauterbach L."/>
            <person name="Steele A.D."/>
            <person name="Gui C."/>
            <person name="Meng S."/>
            <person name="Li G."/>
            <person name="Viehrig K."/>
            <person name="Ye F."/>
            <person name="Su P."/>
            <person name="Kiefer A.F."/>
            <person name="Nichols A."/>
            <person name="Cepeda A.J."/>
            <person name="Yan W."/>
            <person name="Fan B."/>
            <person name="Jiang Y."/>
            <person name="Adhikari A."/>
            <person name="Zheng C.-J."/>
            <person name="Schuster L."/>
            <person name="Cowan T.M."/>
            <person name="Smanski M.J."/>
            <person name="Chevrette M.G."/>
            <person name="De Carvalho L.P.S."/>
            <person name="Shen B."/>
        </authorList>
    </citation>
    <scope>NUCLEOTIDE SEQUENCE [LARGE SCALE GENOMIC DNA]</scope>
    <source>
        <strain evidence="5 6">NPDC050403</strain>
    </source>
</reference>
<keyword evidence="2" id="KW-0238">DNA-binding</keyword>
<dbReference type="Pfam" id="PF07729">
    <property type="entry name" value="FCD"/>
    <property type="match status" value="1"/>
</dbReference>
<accession>A0ABV3FZ63</accession>
<dbReference type="SMART" id="SM00345">
    <property type="entry name" value="HTH_GNTR"/>
    <property type="match status" value="1"/>
</dbReference>
<dbReference type="PROSITE" id="PS50949">
    <property type="entry name" value="HTH_GNTR"/>
    <property type="match status" value="1"/>
</dbReference>
<dbReference type="InterPro" id="IPR036388">
    <property type="entry name" value="WH-like_DNA-bd_sf"/>
</dbReference>
<dbReference type="PANTHER" id="PTHR43537">
    <property type="entry name" value="TRANSCRIPTIONAL REGULATOR, GNTR FAMILY"/>
    <property type="match status" value="1"/>
</dbReference>
<feature type="domain" description="HTH gntR-type" evidence="4">
    <location>
        <begin position="18"/>
        <end position="85"/>
    </location>
</feature>
<dbReference type="SUPFAM" id="SSF46785">
    <property type="entry name" value="Winged helix' DNA-binding domain"/>
    <property type="match status" value="1"/>
</dbReference>
<protein>
    <submittedName>
        <fullName evidence="5">GntR family transcriptional regulator</fullName>
    </submittedName>
</protein>
<evidence type="ECO:0000256" key="1">
    <source>
        <dbReference type="ARBA" id="ARBA00023015"/>
    </source>
</evidence>
<dbReference type="Proteomes" id="UP001551695">
    <property type="component" value="Unassembled WGS sequence"/>
</dbReference>
<dbReference type="PANTHER" id="PTHR43537:SF24">
    <property type="entry name" value="GLUCONATE OPERON TRANSCRIPTIONAL REPRESSOR"/>
    <property type="match status" value="1"/>
</dbReference>
<proteinExistence type="predicted"/>
<keyword evidence="1" id="KW-0805">Transcription regulation</keyword>
<sequence>MPPRRRSALLARLVVDEPGRPQIILGELRRVILDGAVPPCTAIPLREVAELFGVSHIPVREALKTLMGEGLVTHEPHGGYTVAQLTAAELREMYIVRETLENASLAAAVANASDADREELREINALLEQAIRDDDPAAYHRQSRHFHVALTRPSRMFRLLHMLESAWNVTEPVQSMVHIGRADRVRLHTDHALMLDAFLARDIDRLLLIAEGHHRRLEKVIATLPTDTGLLAPAQDISVVQ</sequence>
<evidence type="ECO:0000256" key="3">
    <source>
        <dbReference type="ARBA" id="ARBA00023163"/>
    </source>
</evidence>
<comment type="caution">
    <text evidence="5">The sequence shown here is derived from an EMBL/GenBank/DDBJ whole genome shotgun (WGS) entry which is preliminary data.</text>
</comment>
<dbReference type="SMART" id="SM00895">
    <property type="entry name" value="FCD"/>
    <property type="match status" value="1"/>
</dbReference>
<evidence type="ECO:0000256" key="2">
    <source>
        <dbReference type="ARBA" id="ARBA00023125"/>
    </source>
</evidence>
<evidence type="ECO:0000259" key="4">
    <source>
        <dbReference type="PROSITE" id="PS50949"/>
    </source>
</evidence>
<dbReference type="Pfam" id="PF00392">
    <property type="entry name" value="GntR"/>
    <property type="match status" value="1"/>
</dbReference>
<dbReference type="EMBL" id="JBFAKC010000011">
    <property type="protein sequence ID" value="MEV0710721.1"/>
    <property type="molecule type" value="Genomic_DNA"/>
</dbReference>
<dbReference type="InterPro" id="IPR008920">
    <property type="entry name" value="TF_FadR/GntR_C"/>
</dbReference>
<name>A0ABV3FZ63_9NOCA</name>
<dbReference type="InterPro" id="IPR011711">
    <property type="entry name" value="GntR_C"/>
</dbReference>
<dbReference type="InterPro" id="IPR000524">
    <property type="entry name" value="Tscrpt_reg_HTH_GntR"/>
</dbReference>
<keyword evidence="3" id="KW-0804">Transcription</keyword>
<dbReference type="SUPFAM" id="SSF48008">
    <property type="entry name" value="GntR ligand-binding domain-like"/>
    <property type="match status" value="1"/>
</dbReference>
<keyword evidence="6" id="KW-1185">Reference proteome</keyword>
<evidence type="ECO:0000313" key="6">
    <source>
        <dbReference type="Proteomes" id="UP001551695"/>
    </source>
</evidence>
<evidence type="ECO:0000313" key="5">
    <source>
        <dbReference type="EMBL" id="MEV0710721.1"/>
    </source>
</evidence>
<dbReference type="Gene3D" id="1.20.120.530">
    <property type="entry name" value="GntR ligand-binding domain-like"/>
    <property type="match status" value="1"/>
</dbReference>
<dbReference type="Gene3D" id="1.10.10.10">
    <property type="entry name" value="Winged helix-like DNA-binding domain superfamily/Winged helix DNA-binding domain"/>
    <property type="match status" value="1"/>
</dbReference>
<organism evidence="5 6">
    <name type="scientific">Nocardia aurea</name>
    <dbReference type="NCBI Taxonomy" id="2144174"/>
    <lineage>
        <taxon>Bacteria</taxon>
        <taxon>Bacillati</taxon>
        <taxon>Actinomycetota</taxon>
        <taxon>Actinomycetes</taxon>
        <taxon>Mycobacteriales</taxon>
        <taxon>Nocardiaceae</taxon>
        <taxon>Nocardia</taxon>
    </lineage>
</organism>
<gene>
    <name evidence="5" type="ORF">AB0I48_24450</name>
</gene>
<dbReference type="RefSeq" id="WP_109529987.1">
    <property type="nucleotide sequence ID" value="NZ_JBEXKW010000029.1"/>
</dbReference>